<evidence type="ECO:0000259" key="3">
    <source>
        <dbReference type="PROSITE" id="PS51462"/>
    </source>
</evidence>
<dbReference type="Gene3D" id="3.90.79.10">
    <property type="entry name" value="Nucleoside Triphosphate Pyrophosphohydrolase"/>
    <property type="match status" value="1"/>
</dbReference>
<dbReference type="InterPro" id="IPR015797">
    <property type="entry name" value="NUDIX_hydrolase-like_dom_sf"/>
</dbReference>
<comment type="caution">
    <text evidence="4">The sequence shown here is derived from an EMBL/GenBank/DDBJ whole genome shotgun (WGS) entry which is preliminary data.</text>
</comment>
<reference evidence="4 5" key="1">
    <citation type="submission" date="2020-04" db="EMBL/GenBank/DDBJ databases">
        <title>Molecular characterization of pseudomonads from Agaricus bisporus reveal novel blotch 2 pathogens in Western Europe.</title>
        <authorList>
            <person name="Taparia T."/>
            <person name="Krijger M."/>
            <person name="Haynes E."/>
            <person name="Elpinstone J.G."/>
            <person name="Noble R."/>
            <person name="Van Der Wolf J."/>
        </authorList>
    </citation>
    <scope>NUCLEOTIDE SEQUENCE [LARGE SCALE GENOMIC DNA]</scope>
    <source>
        <strain evidence="4 5">IPO3753</strain>
    </source>
</reference>
<evidence type="ECO:0000313" key="5">
    <source>
        <dbReference type="Proteomes" id="UP000546584"/>
    </source>
</evidence>
<protein>
    <submittedName>
        <fullName evidence="4">NUDIX domain-containing protein</fullName>
    </submittedName>
</protein>
<dbReference type="Pfam" id="PF00293">
    <property type="entry name" value="NUDIX"/>
    <property type="match status" value="1"/>
</dbReference>
<organism evidence="4 5">
    <name type="scientific">Pseudomonas yamanorum</name>
    <dbReference type="NCBI Taxonomy" id="515393"/>
    <lineage>
        <taxon>Bacteria</taxon>
        <taxon>Pseudomonadati</taxon>
        <taxon>Pseudomonadota</taxon>
        <taxon>Gammaproteobacteria</taxon>
        <taxon>Pseudomonadales</taxon>
        <taxon>Pseudomonadaceae</taxon>
        <taxon>Pseudomonas</taxon>
    </lineage>
</organism>
<feature type="domain" description="Nudix hydrolase" evidence="3">
    <location>
        <begin position="2"/>
        <end position="130"/>
    </location>
</feature>
<dbReference type="PROSITE" id="PS51462">
    <property type="entry name" value="NUDIX"/>
    <property type="match status" value="1"/>
</dbReference>
<dbReference type="AlphaFoldDB" id="A0AAJ3H211"/>
<name>A0AAJ3H211_9PSED</name>
<dbReference type="CDD" id="cd04663">
    <property type="entry name" value="NUDIX_Hydrolase"/>
    <property type="match status" value="1"/>
</dbReference>
<keyword evidence="2" id="KW-0378">Hydrolase</keyword>
<dbReference type="InterPro" id="IPR000086">
    <property type="entry name" value="NUDIX_hydrolase_dom"/>
</dbReference>
<dbReference type="EMBL" id="JACAQR010000004">
    <property type="protein sequence ID" value="NWD40822.1"/>
    <property type="molecule type" value="Genomic_DNA"/>
</dbReference>
<accession>A0AAJ3H211</accession>
<dbReference type="SUPFAM" id="SSF55811">
    <property type="entry name" value="Nudix"/>
    <property type="match status" value="1"/>
</dbReference>
<evidence type="ECO:0000256" key="2">
    <source>
        <dbReference type="ARBA" id="ARBA00022801"/>
    </source>
</evidence>
<dbReference type="Proteomes" id="UP000546584">
    <property type="component" value="Unassembled WGS sequence"/>
</dbReference>
<dbReference type="GO" id="GO:0016787">
    <property type="term" value="F:hydrolase activity"/>
    <property type="evidence" value="ECO:0007669"/>
    <property type="project" value="UniProtKB-KW"/>
</dbReference>
<sequence>MGKDKACPVVLRTRQSLEILAFKHPLAGLQLVKGSVEPGESTDAAAIRELQEEAGITGKVIRNLGTWHSASTGHTWAFHQCLIPEDLPDTWTHFAEDDGGHEFQFFWHPLASESSEEWHQVFKDALEFLKSRLAEI</sequence>
<evidence type="ECO:0000256" key="1">
    <source>
        <dbReference type="ARBA" id="ARBA00001946"/>
    </source>
</evidence>
<dbReference type="InterPro" id="IPR020084">
    <property type="entry name" value="NUDIX_hydrolase_CS"/>
</dbReference>
<evidence type="ECO:0000313" key="4">
    <source>
        <dbReference type="EMBL" id="NWD40822.1"/>
    </source>
</evidence>
<dbReference type="KEGG" id="pym:AK972_1528"/>
<proteinExistence type="predicted"/>
<dbReference type="PROSITE" id="PS00893">
    <property type="entry name" value="NUDIX_BOX"/>
    <property type="match status" value="1"/>
</dbReference>
<dbReference type="RefSeq" id="WP_063028142.1">
    <property type="nucleotide sequence ID" value="NZ_CP012400.2"/>
</dbReference>
<comment type="cofactor">
    <cofactor evidence="1">
        <name>Mg(2+)</name>
        <dbReference type="ChEBI" id="CHEBI:18420"/>
    </cofactor>
</comment>
<gene>
    <name evidence="4" type="ORF">HX826_03035</name>
</gene>